<protein>
    <submittedName>
        <fullName evidence="2">Uncharacterized protein</fullName>
    </submittedName>
</protein>
<dbReference type="OrthoDB" id="79514at2759"/>
<feature type="compositionally biased region" description="Low complexity" evidence="1">
    <location>
        <begin position="155"/>
        <end position="175"/>
    </location>
</feature>
<evidence type="ECO:0000313" key="3">
    <source>
        <dbReference type="Proteomes" id="UP000770661"/>
    </source>
</evidence>
<feature type="compositionally biased region" description="Basic and acidic residues" evidence="1">
    <location>
        <begin position="134"/>
        <end position="153"/>
    </location>
</feature>
<evidence type="ECO:0000256" key="1">
    <source>
        <dbReference type="SAM" id="MobiDB-lite"/>
    </source>
</evidence>
<reference evidence="2" key="1">
    <citation type="submission" date="2020-07" db="EMBL/GenBank/DDBJ databases">
        <title>The High-quality genome of the commercially important snow crab, Chionoecetes opilio.</title>
        <authorList>
            <person name="Jeong J.-H."/>
            <person name="Ryu S."/>
        </authorList>
    </citation>
    <scope>NUCLEOTIDE SEQUENCE</scope>
    <source>
        <strain evidence="2">MADBK_172401_WGS</strain>
        <tissue evidence="2">Digestive gland</tissue>
    </source>
</reference>
<feature type="region of interest" description="Disordered" evidence="1">
    <location>
        <begin position="104"/>
        <end position="183"/>
    </location>
</feature>
<accession>A0A8J4XR43</accession>
<keyword evidence="3" id="KW-1185">Reference proteome</keyword>
<comment type="caution">
    <text evidence="2">The sequence shown here is derived from an EMBL/GenBank/DDBJ whole genome shotgun (WGS) entry which is preliminary data.</text>
</comment>
<dbReference type="Proteomes" id="UP000770661">
    <property type="component" value="Unassembled WGS sequence"/>
</dbReference>
<organism evidence="2 3">
    <name type="scientific">Chionoecetes opilio</name>
    <name type="common">Atlantic snow crab</name>
    <name type="synonym">Cancer opilio</name>
    <dbReference type="NCBI Taxonomy" id="41210"/>
    <lineage>
        <taxon>Eukaryota</taxon>
        <taxon>Metazoa</taxon>
        <taxon>Ecdysozoa</taxon>
        <taxon>Arthropoda</taxon>
        <taxon>Crustacea</taxon>
        <taxon>Multicrustacea</taxon>
        <taxon>Malacostraca</taxon>
        <taxon>Eumalacostraca</taxon>
        <taxon>Eucarida</taxon>
        <taxon>Decapoda</taxon>
        <taxon>Pleocyemata</taxon>
        <taxon>Brachyura</taxon>
        <taxon>Eubrachyura</taxon>
        <taxon>Majoidea</taxon>
        <taxon>Majidae</taxon>
        <taxon>Chionoecetes</taxon>
    </lineage>
</organism>
<sequence>MNFPETIEHFLLQCPHFHSHRVVLQSQLLALNVTTFDLPTLLAAAGVPPSRQHAVIRLTCAFLRKTERGILPTPDVPPRKLPRMDAPGEGPAYSWGVVGGGFIPGRPVRGRGGKKIVPQKKKTVPGAKPGTSGDKAKGEKDAKDKEGEKEGGSKAEGAAAGDKAGETGAAKTGAAETEKKKKEECTVPLRYLRCHICQMHKFNNSSVSE</sequence>
<proteinExistence type="predicted"/>
<feature type="compositionally biased region" description="Basic residues" evidence="1">
    <location>
        <begin position="108"/>
        <end position="123"/>
    </location>
</feature>
<dbReference type="AlphaFoldDB" id="A0A8J4XR43"/>
<name>A0A8J4XR43_CHIOP</name>
<gene>
    <name evidence="2" type="ORF">GWK47_019046</name>
</gene>
<evidence type="ECO:0000313" key="2">
    <source>
        <dbReference type="EMBL" id="KAG0712180.1"/>
    </source>
</evidence>
<dbReference type="EMBL" id="JACEEZ010022675">
    <property type="protein sequence ID" value="KAG0712180.1"/>
    <property type="molecule type" value="Genomic_DNA"/>
</dbReference>